<proteinExistence type="predicted"/>
<reference evidence="3 4" key="1">
    <citation type="journal article" date="2015" name="Genome Announc.">
        <title>Complete Genome Sequence of the Novel Leech Symbiont Mucinivorans hirudinis M3T.</title>
        <authorList>
            <person name="Nelson M.C."/>
            <person name="Bomar L."/>
            <person name="Graf J."/>
        </authorList>
    </citation>
    <scope>NUCLEOTIDE SEQUENCE [LARGE SCALE GENOMIC DNA]</scope>
    <source>
        <strain evidence="4">M3</strain>
    </source>
</reference>
<evidence type="ECO:0000313" key="4">
    <source>
        <dbReference type="Proteomes" id="UP000027616"/>
    </source>
</evidence>
<dbReference type="KEGG" id="rbc:BN938_1875"/>
<feature type="transmembrane region" description="Helical" evidence="1">
    <location>
        <begin position="15"/>
        <end position="41"/>
    </location>
</feature>
<dbReference type="STRING" id="1433126.BN938_1875"/>
<organism evidence="3 4">
    <name type="scientific">Mucinivorans hirudinis</name>
    <dbReference type="NCBI Taxonomy" id="1433126"/>
    <lineage>
        <taxon>Bacteria</taxon>
        <taxon>Pseudomonadati</taxon>
        <taxon>Bacteroidota</taxon>
        <taxon>Bacteroidia</taxon>
        <taxon>Bacteroidales</taxon>
        <taxon>Rikenellaceae</taxon>
        <taxon>Mucinivorans</taxon>
    </lineage>
</organism>
<dbReference type="Proteomes" id="UP000027616">
    <property type="component" value="Chromosome I"/>
</dbReference>
<dbReference type="OrthoDB" id="1199621at2"/>
<dbReference type="eggNOG" id="COG4232">
    <property type="taxonomic scope" value="Bacteria"/>
</dbReference>
<feature type="transmembrane region" description="Helical" evidence="1">
    <location>
        <begin position="97"/>
        <end position="113"/>
    </location>
</feature>
<feature type="transmembrane region" description="Helical" evidence="1">
    <location>
        <begin position="213"/>
        <end position="234"/>
    </location>
</feature>
<protein>
    <submittedName>
        <fullName evidence="3">Cytochrome c biogenesis protein</fullName>
    </submittedName>
</protein>
<evidence type="ECO:0000259" key="2">
    <source>
        <dbReference type="Pfam" id="PF13386"/>
    </source>
</evidence>
<feature type="transmembrane region" description="Helical" evidence="1">
    <location>
        <begin position="53"/>
        <end position="77"/>
    </location>
</feature>
<dbReference type="PATRIC" id="fig|1433126.3.peg.1854"/>
<name>A0A060R8U1_9BACT</name>
<evidence type="ECO:0000256" key="1">
    <source>
        <dbReference type="SAM" id="Phobius"/>
    </source>
</evidence>
<keyword evidence="1" id="KW-0812">Transmembrane</keyword>
<gene>
    <name evidence="3" type="ORF">BN938_1875</name>
</gene>
<dbReference type="HOGENOM" id="CLU_087516_1_0_10"/>
<dbReference type="Pfam" id="PF13386">
    <property type="entry name" value="DsbD_2"/>
    <property type="match status" value="1"/>
</dbReference>
<dbReference type="EMBL" id="HG934468">
    <property type="protein sequence ID" value="CDN31955.1"/>
    <property type="molecule type" value="Genomic_DNA"/>
</dbReference>
<dbReference type="InterPro" id="IPR039447">
    <property type="entry name" value="UreH-like_TM_dom"/>
</dbReference>
<accession>A0A060R8U1</accession>
<dbReference type="InterPro" id="IPR051790">
    <property type="entry name" value="Cytochrome_c-biogenesis_DsbD"/>
</dbReference>
<keyword evidence="1" id="KW-0472">Membrane</keyword>
<dbReference type="PANTHER" id="PTHR31272:SF4">
    <property type="entry name" value="CYTOCHROME C-TYPE BIOGENESIS PROTEIN HI_1454-RELATED"/>
    <property type="match status" value="1"/>
</dbReference>
<dbReference type="NCBIfam" id="NF040495">
    <property type="entry name" value="tranport_ArsG"/>
    <property type="match status" value="1"/>
</dbReference>
<keyword evidence="1" id="KW-1133">Transmembrane helix</keyword>
<feature type="domain" description="Urease accessory protein UreH-like transmembrane" evidence="2">
    <location>
        <begin position="17"/>
        <end position="228"/>
    </location>
</feature>
<sequence>MEWLQQLLDSSTVPLVTAFLLGLLTAVSPCPLATNITAIGFISKDIESRHRIFWNGILYTVGRIITYAGIGFILIPILREGASIYAIQKTIGKYGEIVIAPALILIGLFMLFGERLNLPKFGFKGGSENLKKRGGWGALLLGVLFSLAFCPSSGIFYFGMLMPMAAAETGGYLLPFVFAIATGLPVIIVAWILAYSVAGLGKFYHRMQSFQKVMNFVIALLFIAVGIYYAIILWL</sequence>
<feature type="transmembrane region" description="Helical" evidence="1">
    <location>
        <begin position="134"/>
        <end position="160"/>
    </location>
</feature>
<keyword evidence="4" id="KW-1185">Reference proteome</keyword>
<dbReference type="PANTHER" id="PTHR31272">
    <property type="entry name" value="CYTOCHROME C-TYPE BIOGENESIS PROTEIN HI_1454-RELATED"/>
    <property type="match status" value="1"/>
</dbReference>
<evidence type="ECO:0000313" key="3">
    <source>
        <dbReference type="EMBL" id="CDN31955.1"/>
    </source>
</evidence>
<dbReference type="AlphaFoldDB" id="A0A060R8U1"/>
<feature type="transmembrane region" description="Helical" evidence="1">
    <location>
        <begin position="172"/>
        <end position="201"/>
    </location>
</feature>